<sequence>MNTAFRAAALLLLCPALLHAATVPTVAYEKTVTLRGVVSKNFTLTLRQGIRIEGLAAACPKDAKQGAVYRVITLHDPLDRVSQMVGKEVQVEGEFASCGFLKGQPSLDMVSITPAR</sequence>
<dbReference type="RefSeq" id="WP_168877402.1">
    <property type="nucleotide sequence ID" value="NZ_JABAIM010000002.1"/>
</dbReference>
<dbReference type="EMBL" id="JABAIM010000002">
    <property type="protein sequence ID" value="NLR75758.1"/>
    <property type="molecule type" value="Genomic_DNA"/>
</dbReference>
<name>A0A847SEW7_9NEIS</name>
<organism evidence="2 3">
    <name type="scientific">Leeia aquatica</name>
    <dbReference type="NCBI Taxonomy" id="2725557"/>
    <lineage>
        <taxon>Bacteria</taxon>
        <taxon>Pseudomonadati</taxon>
        <taxon>Pseudomonadota</taxon>
        <taxon>Betaproteobacteria</taxon>
        <taxon>Neisseriales</taxon>
        <taxon>Leeiaceae</taxon>
        <taxon>Leeia</taxon>
    </lineage>
</organism>
<accession>A0A847SEW7</accession>
<dbReference type="Proteomes" id="UP000587991">
    <property type="component" value="Unassembled WGS sequence"/>
</dbReference>
<evidence type="ECO:0000256" key="1">
    <source>
        <dbReference type="SAM" id="SignalP"/>
    </source>
</evidence>
<evidence type="ECO:0000313" key="3">
    <source>
        <dbReference type="Proteomes" id="UP000587991"/>
    </source>
</evidence>
<feature type="chain" id="PRO_5032537476" evidence="1">
    <location>
        <begin position="21"/>
        <end position="116"/>
    </location>
</feature>
<evidence type="ECO:0000313" key="2">
    <source>
        <dbReference type="EMBL" id="NLR75758.1"/>
    </source>
</evidence>
<protein>
    <submittedName>
        <fullName evidence="2">Uncharacterized protein</fullName>
    </submittedName>
</protein>
<proteinExistence type="predicted"/>
<keyword evidence="3" id="KW-1185">Reference proteome</keyword>
<dbReference type="AlphaFoldDB" id="A0A847SEW7"/>
<keyword evidence="1" id="KW-0732">Signal</keyword>
<feature type="signal peptide" evidence="1">
    <location>
        <begin position="1"/>
        <end position="20"/>
    </location>
</feature>
<reference evidence="2 3" key="1">
    <citation type="submission" date="2020-04" db="EMBL/GenBank/DDBJ databases">
        <title>Draft genome of Leeia sp. IMCC25680.</title>
        <authorList>
            <person name="Song J."/>
            <person name="Cho J.-C."/>
        </authorList>
    </citation>
    <scope>NUCLEOTIDE SEQUENCE [LARGE SCALE GENOMIC DNA]</scope>
    <source>
        <strain evidence="2 3">IMCC25680</strain>
    </source>
</reference>
<comment type="caution">
    <text evidence="2">The sequence shown here is derived from an EMBL/GenBank/DDBJ whole genome shotgun (WGS) entry which is preliminary data.</text>
</comment>
<gene>
    <name evidence="2" type="ORF">HF682_11345</name>
</gene>